<sequence>MRGRFMTEEGRIRHSHPVCRSQLYMSFAATSEIVGVLVNVNPIDATDTVEGTRQIGSAETPLADAAL</sequence>
<accession>A0A1H4P2P7</accession>
<dbReference type="AlphaFoldDB" id="A0A1H4P2P7"/>
<proteinExistence type="predicted"/>
<gene>
    <name evidence="1" type="ORF">SAMN04489806_2378</name>
</gene>
<keyword evidence="2" id="KW-1185">Reference proteome</keyword>
<dbReference type="EMBL" id="FNRY01000001">
    <property type="protein sequence ID" value="SEC01700.1"/>
    <property type="molecule type" value="Genomic_DNA"/>
</dbReference>
<evidence type="ECO:0000313" key="2">
    <source>
        <dbReference type="Proteomes" id="UP000199183"/>
    </source>
</evidence>
<reference evidence="1 2" key="1">
    <citation type="submission" date="2016-10" db="EMBL/GenBank/DDBJ databases">
        <authorList>
            <person name="de Groot N.N."/>
        </authorList>
    </citation>
    <scope>NUCLEOTIDE SEQUENCE [LARGE SCALE GENOMIC DNA]</scope>
    <source>
        <strain evidence="1 2">DSM 21799</strain>
    </source>
</reference>
<protein>
    <submittedName>
        <fullName evidence="1">Uncharacterized protein</fullName>
    </submittedName>
</protein>
<evidence type="ECO:0000313" key="1">
    <source>
        <dbReference type="EMBL" id="SEC01700.1"/>
    </source>
</evidence>
<organism evidence="1 2">
    <name type="scientific">Paramicrobacterium humi</name>
    <dbReference type="NCBI Taxonomy" id="640635"/>
    <lineage>
        <taxon>Bacteria</taxon>
        <taxon>Bacillati</taxon>
        <taxon>Actinomycetota</taxon>
        <taxon>Actinomycetes</taxon>
        <taxon>Micrococcales</taxon>
        <taxon>Microbacteriaceae</taxon>
        <taxon>Paramicrobacterium</taxon>
    </lineage>
</organism>
<dbReference type="Proteomes" id="UP000199183">
    <property type="component" value="Unassembled WGS sequence"/>
</dbReference>
<name>A0A1H4P2P7_9MICO</name>